<feature type="domain" description="DUF6533" evidence="3">
    <location>
        <begin position="27"/>
        <end position="69"/>
    </location>
</feature>
<evidence type="ECO:0000313" key="5">
    <source>
        <dbReference type="Proteomes" id="UP000298390"/>
    </source>
</evidence>
<accession>A0A4Y9YKT4</accession>
<dbReference type="InterPro" id="IPR045340">
    <property type="entry name" value="DUF6533"/>
</dbReference>
<gene>
    <name evidence="4" type="ORF">EVJ58_g4442</name>
</gene>
<proteinExistence type="predicted"/>
<sequence>MATTSLDAAEWEEILGNIVASQRLAFLAVASFTLIVYDYFVTFGQEVKYFWTGPWSLSRVLFLLNRYLCPAVLMVGLVTILGIDLPYAVIVRGCEGGIRAMFIMEYVALSVIQGIIVLRIWYMFAERPIARLLVVCAYLTAIVVTAAEMGILFASIVPIKYNIPGVVYHHCTAPPVAKIWRLYLPNFILHTILFVATTWPILQQRSSTSPLMIRLVRDGGIFYVAVFAASAFTTVGSLRPNDPAVILPAVFSNFLLALSSVSVSRLIFSIRSLAAALSMDSITLLSTAELSRIRWKQGAHDGELIVEIDTVEEDEHEMGDLYSPQHIPHTPRPYTTRVGVYNDELLPGFHKLASEKTRKNRSSRVVRGASMTPAH</sequence>
<feature type="region of interest" description="Disordered" evidence="1">
    <location>
        <begin position="356"/>
        <end position="375"/>
    </location>
</feature>
<organism evidence="4 5">
    <name type="scientific">Rhodofomes roseus</name>
    <dbReference type="NCBI Taxonomy" id="34475"/>
    <lineage>
        <taxon>Eukaryota</taxon>
        <taxon>Fungi</taxon>
        <taxon>Dikarya</taxon>
        <taxon>Basidiomycota</taxon>
        <taxon>Agaricomycotina</taxon>
        <taxon>Agaricomycetes</taxon>
        <taxon>Polyporales</taxon>
        <taxon>Rhodofomes</taxon>
    </lineage>
</organism>
<feature type="transmembrane region" description="Helical" evidence="2">
    <location>
        <begin position="244"/>
        <end position="268"/>
    </location>
</feature>
<protein>
    <recommendedName>
        <fullName evidence="3">DUF6533 domain-containing protein</fullName>
    </recommendedName>
</protein>
<feature type="transmembrane region" description="Helical" evidence="2">
    <location>
        <begin position="20"/>
        <end position="40"/>
    </location>
</feature>
<feature type="transmembrane region" description="Helical" evidence="2">
    <location>
        <begin position="179"/>
        <end position="199"/>
    </location>
</feature>
<evidence type="ECO:0000256" key="1">
    <source>
        <dbReference type="SAM" id="MobiDB-lite"/>
    </source>
</evidence>
<keyword evidence="2" id="KW-1133">Transmembrane helix</keyword>
<feature type="transmembrane region" description="Helical" evidence="2">
    <location>
        <begin position="220"/>
        <end position="238"/>
    </location>
</feature>
<name>A0A4Y9YKT4_9APHY</name>
<dbReference type="Proteomes" id="UP000298390">
    <property type="component" value="Unassembled WGS sequence"/>
</dbReference>
<evidence type="ECO:0000313" key="4">
    <source>
        <dbReference type="EMBL" id="TFY61559.1"/>
    </source>
</evidence>
<feature type="transmembrane region" description="Helical" evidence="2">
    <location>
        <begin position="60"/>
        <end position="83"/>
    </location>
</feature>
<feature type="transmembrane region" description="Helical" evidence="2">
    <location>
        <begin position="132"/>
        <end position="159"/>
    </location>
</feature>
<keyword evidence="2" id="KW-0472">Membrane</keyword>
<keyword evidence="2" id="KW-0812">Transmembrane</keyword>
<feature type="transmembrane region" description="Helical" evidence="2">
    <location>
        <begin position="103"/>
        <end position="125"/>
    </location>
</feature>
<dbReference type="AlphaFoldDB" id="A0A4Y9YKT4"/>
<dbReference type="EMBL" id="SEKV01000203">
    <property type="protein sequence ID" value="TFY61559.1"/>
    <property type="molecule type" value="Genomic_DNA"/>
</dbReference>
<dbReference type="Pfam" id="PF20151">
    <property type="entry name" value="DUF6533"/>
    <property type="match status" value="1"/>
</dbReference>
<comment type="caution">
    <text evidence="4">The sequence shown here is derived from an EMBL/GenBank/DDBJ whole genome shotgun (WGS) entry which is preliminary data.</text>
</comment>
<reference evidence="4 5" key="1">
    <citation type="submission" date="2019-01" db="EMBL/GenBank/DDBJ databases">
        <title>Genome sequencing of the rare red list fungi Fomitopsis rosea.</title>
        <authorList>
            <person name="Buettner E."/>
            <person name="Kellner H."/>
        </authorList>
    </citation>
    <scope>NUCLEOTIDE SEQUENCE [LARGE SCALE GENOMIC DNA]</scope>
    <source>
        <strain evidence="4 5">DSM 105464</strain>
    </source>
</reference>
<evidence type="ECO:0000256" key="2">
    <source>
        <dbReference type="SAM" id="Phobius"/>
    </source>
</evidence>
<evidence type="ECO:0000259" key="3">
    <source>
        <dbReference type="Pfam" id="PF20151"/>
    </source>
</evidence>